<feature type="region of interest" description="Disordered" evidence="1">
    <location>
        <begin position="169"/>
        <end position="194"/>
    </location>
</feature>
<dbReference type="InterPro" id="IPR052607">
    <property type="entry name" value="CEP104-like"/>
</dbReference>
<feature type="domain" description="Centrosomal protein CEP104 Zn finger" evidence="3">
    <location>
        <begin position="90"/>
        <end position="161"/>
    </location>
</feature>
<keyword evidence="2" id="KW-1133">Transmembrane helix</keyword>
<keyword evidence="5" id="KW-1185">Reference proteome</keyword>
<feature type="transmembrane region" description="Helical" evidence="2">
    <location>
        <begin position="319"/>
        <end position="338"/>
    </location>
</feature>
<evidence type="ECO:0000259" key="3">
    <source>
        <dbReference type="Pfam" id="PF21039"/>
    </source>
</evidence>
<evidence type="ECO:0000313" key="4">
    <source>
        <dbReference type="EMBL" id="VEL09353.1"/>
    </source>
</evidence>
<evidence type="ECO:0000256" key="2">
    <source>
        <dbReference type="SAM" id="Phobius"/>
    </source>
</evidence>
<protein>
    <recommendedName>
        <fullName evidence="3">Centrosomal protein CEP104 Zn finger domain-containing protein</fullName>
    </recommendedName>
</protein>
<comment type="caution">
    <text evidence="4">The sequence shown here is derived from an EMBL/GenBank/DDBJ whole genome shotgun (WGS) entry which is preliminary data.</text>
</comment>
<proteinExistence type="predicted"/>
<dbReference type="PANTHER" id="PTHR13371">
    <property type="entry name" value="GLYCINE-, GLUTAMATE-, THIENYLCYCLOHEXYLPIPERIDINE-BINDING PROTEIN"/>
    <property type="match status" value="1"/>
</dbReference>
<evidence type="ECO:0000256" key="1">
    <source>
        <dbReference type="SAM" id="MobiDB-lite"/>
    </source>
</evidence>
<organism evidence="4 5">
    <name type="scientific">Protopolystoma xenopodis</name>
    <dbReference type="NCBI Taxonomy" id="117903"/>
    <lineage>
        <taxon>Eukaryota</taxon>
        <taxon>Metazoa</taxon>
        <taxon>Spiralia</taxon>
        <taxon>Lophotrochozoa</taxon>
        <taxon>Platyhelminthes</taxon>
        <taxon>Monogenea</taxon>
        <taxon>Polyopisthocotylea</taxon>
        <taxon>Polystomatidea</taxon>
        <taxon>Polystomatidae</taxon>
        <taxon>Protopolystoma</taxon>
    </lineage>
</organism>
<dbReference type="AlphaFoldDB" id="A0A448WDZ1"/>
<reference evidence="4" key="1">
    <citation type="submission" date="2018-11" db="EMBL/GenBank/DDBJ databases">
        <authorList>
            <consortium name="Pathogen Informatics"/>
        </authorList>
    </citation>
    <scope>NUCLEOTIDE SEQUENCE</scope>
</reference>
<dbReference type="PANTHER" id="PTHR13371:SF0">
    <property type="entry name" value="CENTROSOMAL PROTEIN OF 104 KDA"/>
    <property type="match status" value="1"/>
</dbReference>
<dbReference type="EMBL" id="CAAALY010006137">
    <property type="protein sequence ID" value="VEL09353.1"/>
    <property type="molecule type" value="Genomic_DNA"/>
</dbReference>
<accession>A0A448WDZ1</accession>
<dbReference type="InterPro" id="IPR048738">
    <property type="entry name" value="CEP104_Znf"/>
</dbReference>
<keyword evidence="2" id="KW-0472">Membrane</keyword>
<feature type="compositionally biased region" description="Polar residues" evidence="1">
    <location>
        <begin position="180"/>
        <end position="194"/>
    </location>
</feature>
<dbReference type="Proteomes" id="UP000784294">
    <property type="component" value="Unassembled WGS sequence"/>
</dbReference>
<keyword evidence="2" id="KW-0812">Transmembrane</keyword>
<gene>
    <name evidence="4" type="ORF">PXEA_LOCUS2793</name>
</gene>
<sequence>MVSCSDDVHHMTDYISARIHRSHRAVCTNLQPQGQGNPPTAYGGTNLRIPSTRLFKRNECYSRMNILSDSSEHSFSTYLLLIVSLERVTFTYMVVEVAGLTEHLLSECEASRSRGGYARCPRCSEAFLQTELAAHLVTQPSCQITTNPILRCPLCHTDINAPGPKANLADRSVSKRGSPMVNQSSSASGNAESGTGISIKLANTEDSIPEQNEEVIPSNGSGTTGGPIEEAWKAHLMGQGSNACANNPRRLPQHSQQLHQQQNIVLPQQPTSHQIGDKTAAFYSGVRKPSLNMKTGAPVPTAGRKCLLNFEYTSRFLRLVYFLYQAFYTYAVAISLMVA</sequence>
<dbReference type="OrthoDB" id="66599at2759"/>
<evidence type="ECO:0000313" key="5">
    <source>
        <dbReference type="Proteomes" id="UP000784294"/>
    </source>
</evidence>
<dbReference type="Pfam" id="PF21039">
    <property type="entry name" value="CEP104_ZnF"/>
    <property type="match status" value="1"/>
</dbReference>
<name>A0A448WDZ1_9PLAT</name>
<dbReference type="GO" id="GO:0005929">
    <property type="term" value="C:cilium"/>
    <property type="evidence" value="ECO:0007669"/>
    <property type="project" value="TreeGrafter"/>
</dbReference>